<dbReference type="OrthoDB" id="6650149at2"/>
<dbReference type="AlphaFoldDB" id="A0A085JGV3"/>
<dbReference type="eggNOG" id="ENOG5032UP8">
    <property type="taxonomic scope" value="Bacteria"/>
</dbReference>
<dbReference type="Proteomes" id="UP000028602">
    <property type="component" value="Unassembled WGS sequence"/>
</dbReference>
<evidence type="ECO:0008006" key="3">
    <source>
        <dbReference type="Google" id="ProtNLM"/>
    </source>
</evidence>
<keyword evidence="2" id="KW-1185">Reference proteome</keyword>
<protein>
    <recommendedName>
        <fullName evidence="3">HK97 gp10 family phage protein</fullName>
    </recommendedName>
</protein>
<proteinExistence type="predicted"/>
<gene>
    <name evidence="1" type="ORF">GTPT_1630</name>
</gene>
<reference evidence="1 2" key="1">
    <citation type="submission" date="2014-05" db="EMBL/GenBank/DDBJ databases">
        <title>ATOL: Assembling a taxonomically balanced genome-scale reconstruction of the evolutionary history of the Enterobacteriaceae.</title>
        <authorList>
            <person name="Plunkett G.III."/>
            <person name="Neeno-Eckwall E.C."/>
            <person name="Glasner J.D."/>
            <person name="Perna N.T."/>
        </authorList>
    </citation>
    <scope>NUCLEOTIDE SEQUENCE [LARGE SCALE GENOMIC DNA]</scope>
    <source>
        <strain evidence="1 2">ATCC 33301</strain>
    </source>
</reference>
<sequence length="140" mass="14974">MAKGWSFDPSEFAGMVEEDVGKKLRVISVQLLNEIVMTSPVGNPELWMSKPPPGYVGGTFRASNLVSVDEPDYSEPAGPDEEGSRTIQQGNAVIATGKPFSVIYIQSNLPYSVALENGHSKQAPTGIYANAFNGIAQANK</sequence>
<dbReference type="RefSeq" id="WP_029989439.1">
    <property type="nucleotide sequence ID" value="NZ_ATMJ01000002.1"/>
</dbReference>
<dbReference type="EMBL" id="JMPR01000028">
    <property type="protein sequence ID" value="KFD19699.1"/>
    <property type="molecule type" value="Genomic_DNA"/>
</dbReference>
<name>A0A085JGV3_9GAMM</name>
<evidence type="ECO:0000313" key="1">
    <source>
        <dbReference type="EMBL" id="KFD19699.1"/>
    </source>
</evidence>
<organism evidence="1 2">
    <name type="scientific">Tatumella ptyseos ATCC 33301</name>
    <dbReference type="NCBI Taxonomy" id="1005995"/>
    <lineage>
        <taxon>Bacteria</taxon>
        <taxon>Pseudomonadati</taxon>
        <taxon>Pseudomonadota</taxon>
        <taxon>Gammaproteobacteria</taxon>
        <taxon>Enterobacterales</taxon>
        <taxon>Erwiniaceae</taxon>
        <taxon>Tatumella</taxon>
    </lineage>
</organism>
<evidence type="ECO:0000313" key="2">
    <source>
        <dbReference type="Proteomes" id="UP000028602"/>
    </source>
</evidence>
<comment type="caution">
    <text evidence="1">The sequence shown here is derived from an EMBL/GenBank/DDBJ whole genome shotgun (WGS) entry which is preliminary data.</text>
</comment>
<accession>A0A085JGV3</accession>